<accession>A0A914M2J1</accession>
<evidence type="ECO:0000313" key="2">
    <source>
        <dbReference type="WBParaSite" id="Minc3s01099g20706"/>
    </source>
</evidence>
<keyword evidence="1" id="KW-1185">Reference proteome</keyword>
<sequence length="59" mass="6528">MCLNLRSAVRAKKTFFSYNYSAGETFEPDGKMTLKNKCNCCINSKISSGNNVKLKGNNS</sequence>
<organism evidence="1 2">
    <name type="scientific">Meloidogyne incognita</name>
    <name type="common">Southern root-knot nematode worm</name>
    <name type="synonym">Oxyuris incognita</name>
    <dbReference type="NCBI Taxonomy" id="6306"/>
    <lineage>
        <taxon>Eukaryota</taxon>
        <taxon>Metazoa</taxon>
        <taxon>Ecdysozoa</taxon>
        <taxon>Nematoda</taxon>
        <taxon>Chromadorea</taxon>
        <taxon>Rhabditida</taxon>
        <taxon>Tylenchina</taxon>
        <taxon>Tylenchomorpha</taxon>
        <taxon>Tylenchoidea</taxon>
        <taxon>Meloidogynidae</taxon>
        <taxon>Meloidogyninae</taxon>
        <taxon>Meloidogyne</taxon>
        <taxon>Meloidogyne incognita group</taxon>
    </lineage>
</organism>
<dbReference type="AlphaFoldDB" id="A0A914M2J1"/>
<protein>
    <submittedName>
        <fullName evidence="2">Uncharacterized protein</fullName>
    </submittedName>
</protein>
<dbReference type="Proteomes" id="UP000887563">
    <property type="component" value="Unplaced"/>
</dbReference>
<dbReference type="WBParaSite" id="Minc3s01099g20706">
    <property type="protein sequence ID" value="Minc3s01099g20706"/>
    <property type="gene ID" value="Minc3s01099g20706"/>
</dbReference>
<name>A0A914M2J1_MELIC</name>
<evidence type="ECO:0000313" key="1">
    <source>
        <dbReference type="Proteomes" id="UP000887563"/>
    </source>
</evidence>
<reference evidence="2" key="1">
    <citation type="submission" date="2022-11" db="UniProtKB">
        <authorList>
            <consortium name="WormBaseParasite"/>
        </authorList>
    </citation>
    <scope>IDENTIFICATION</scope>
</reference>
<proteinExistence type="predicted"/>